<feature type="non-terminal residue" evidence="1">
    <location>
        <position position="64"/>
    </location>
</feature>
<dbReference type="SUPFAM" id="SSF81383">
    <property type="entry name" value="F-box domain"/>
    <property type="match status" value="1"/>
</dbReference>
<keyword evidence="2" id="KW-1185">Reference proteome</keyword>
<name>A0AA38GB70_TAXCH</name>
<dbReference type="InterPro" id="IPR036047">
    <property type="entry name" value="F-box-like_dom_sf"/>
</dbReference>
<organism evidence="1 2">
    <name type="scientific">Taxus chinensis</name>
    <name type="common">Chinese yew</name>
    <name type="synonym">Taxus wallichiana var. chinensis</name>
    <dbReference type="NCBI Taxonomy" id="29808"/>
    <lineage>
        <taxon>Eukaryota</taxon>
        <taxon>Viridiplantae</taxon>
        <taxon>Streptophyta</taxon>
        <taxon>Embryophyta</taxon>
        <taxon>Tracheophyta</taxon>
        <taxon>Spermatophyta</taxon>
        <taxon>Pinopsida</taxon>
        <taxon>Pinidae</taxon>
        <taxon>Conifers II</taxon>
        <taxon>Cupressales</taxon>
        <taxon>Taxaceae</taxon>
        <taxon>Taxus</taxon>
    </lineage>
</organism>
<evidence type="ECO:0000313" key="1">
    <source>
        <dbReference type="EMBL" id="KAH9318310.1"/>
    </source>
</evidence>
<accession>A0AA38GB70</accession>
<reference evidence="1 2" key="1">
    <citation type="journal article" date="2021" name="Nat. Plants">
        <title>The Taxus genome provides insights into paclitaxel biosynthesis.</title>
        <authorList>
            <person name="Xiong X."/>
            <person name="Gou J."/>
            <person name="Liao Q."/>
            <person name="Li Y."/>
            <person name="Zhou Q."/>
            <person name="Bi G."/>
            <person name="Li C."/>
            <person name="Du R."/>
            <person name="Wang X."/>
            <person name="Sun T."/>
            <person name="Guo L."/>
            <person name="Liang H."/>
            <person name="Lu P."/>
            <person name="Wu Y."/>
            <person name="Zhang Z."/>
            <person name="Ro D.K."/>
            <person name="Shang Y."/>
            <person name="Huang S."/>
            <person name="Yan J."/>
        </authorList>
    </citation>
    <scope>NUCLEOTIDE SEQUENCE [LARGE SCALE GENOMIC DNA]</scope>
    <source>
        <strain evidence="1">Ta-2019</strain>
    </source>
</reference>
<dbReference type="Proteomes" id="UP000824469">
    <property type="component" value="Unassembled WGS sequence"/>
</dbReference>
<dbReference type="PANTHER" id="PTHR47750">
    <property type="entry name" value="F-BOX PROTEIN SNE"/>
    <property type="match status" value="1"/>
</dbReference>
<dbReference type="EMBL" id="JAHRHJ020000004">
    <property type="protein sequence ID" value="KAH9318310.1"/>
    <property type="molecule type" value="Genomic_DNA"/>
</dbReference>
<dbReference type="PANTHER" id="PTHR47750:SF1">
    <property type="entry name" value="F-BOX PROTEIN SNE"/>
    <property type="match status" value="1"/>
</dbReference>
<sequence>MDAKSLGISGCVNKQWREISEMESVWEEVLCAHHFPLIHSTRVVRALGGYRRLYLLFFRPLLFS</sequence>
<dbReference type="GO" id="GO:0009937">
    <property type="term" value="P:regulation of gibberellic acid mediated signaling pathway"/>
    <property type="evidence" value="ECO:0007669"/>
    <property type="project" value="InterPro"/>
</dbReference>
<evidence type="ECO:0000313" key="2">
    <source>
        <dbReference type="Proteomes" id="UP000824469"/>
    </source>
</evidence>
<dbReference type="AlphaFoldDB" id="A0AA38GB70"/>
<dbReference type="GO" id="GO:0009740">
    <property type="term" value="P:gibberellic acid mediated signaling pathway"/>
    <property type="evidence" value="ECO:0007669"/>
    <property type="project" value="TreeGrafter"/>
</dbReference>
<comment type="caution">
    <text evidence="1">The sequence shown here is derived from an EMBL/GenBank/DDBJ whole genome shotgun (WGS) entry which is preliminary data.</text>
</comment>
<dbReference type="InterPro" id="IPR044184">
    <property type="entry name" value="SNE/GID2"/>
</dbReference>
<protein>
    <submittedName>
        <fullName evidence="1">Uncharacterized protein</fullName>
    </submittedName>
</protein>
<gene>
    <name evidence="1" type="ORF">KI387_020079</name>
</gene>
<proteinExistence type="predicted"/>
<dbReference type="GO" id="GO:0019005">
    <property type="term" value="C:SCF ubiquitin ligase complex"/>
    <property type="evidence" value="ECO:0007669"/>
    <property type="project" value="InterPro"/>
</dbReference>